<protein>
    <submittedName>
        <fullName evidence="1">Uncharacterized protein</fullName>
    </submittedName>
</protein>
<evidence type="ECO:0000313" key="2">
    <source>
        <dbReference type="Proteomes" id="UP001320899"/>
    </source>
</evidence>
<keyword evidence="2" id="KW-1185">Reference proteome</keyword>
<proteinExistence type="predicted"/>
<gene>
    <name evidence="1" type="ORF">OE747_23585</name>
</gene>
<dbReference type="RefSeq" id="WP_263830910.1">
    <property type="nucleotide sequence ID" value="NZ_JAOWLB010000036.1"/>
</dbReference>
<organism evidence="1 2">
    <name type="scientific">Ruegeria aquimaris</name>
    <dbReference type="NCBI Taxonomy" id="2984333"/>
    <lineage>
        <taxon>Bacteria</taxon>
        <taxon>Pseudomonadati</taxon>
        <taxon>Pseudomonadota</taxon>
        <taxon>Alphaproteobacteria</taxon>
        <taxon>Rhodobacterales</taxon>
        <taxon>Roseobacteraceae</taxon>
        <taxon>Ruegeria</taxon>
    </lineage>
</organism>
<name>A0ABT3ARL5_9RHOB</name>
<reference evidence="1 2" key="1">
    <citation type="submission" date="2022-10" db="EMBL/GenBank/DDBJ databases">
        <title>Ruegeria sp. nov., isolated from ocean surface sediments.</title>
        <authorList>
            <person name="He W."/>
            <person name="Xue H.-P."/>
            <person name="Zhang D.-F."/>
        </authorList>
    </citation>
    <scope>NUCLEOTIDE SEQUENCE [LARGE SCALE GENOMIC DNA]</scope>
    <source>
        <strain evidence="1 2">XHP0148</strain>
    </source>
</reference>
<dbReference type="EMBL" id="JAOWLB010000036">
    <property type="protein sequence ID" value="MCV2891311.1"/>
    <property type="molecule type" value="Genomic_DNA"/>
</dbReference>
<dbReference type="Proteomes" id="UP001320899">
    <property type="component" value="Unassembled WGS sequence"/>
</dbReference>
<sequence length="56" mass="6130">MKKLQIEARIERSERFGQALGFNGTSSFVTGDAPVPDLVDVEDLRAPVANVPDENE</sequence>
<comment type="caution">
    <text evidence="1">The sequence shown here is derived from an EMBL/GenBank/DDBJ whole genome shotgun (WGS) entry which is preliminary data.</text>
</comment>
<accession>A0ABT3ARL5</accession>
<evidence type="ECO:0000313" key="1">
    <source>
        <dbReference type="EMBL" id="MCV2891311.1"/>
    </source>
</evidence>